<name>A0ABR1HTR2_9HYPO</name>
<evidence type="ECO:0000313" key="4">
    <source>
        <dbReference type="Proteomes" id="UP001498476"/>
    </source>
</evidence>
<dbReference type="Gene3D" id="3.90.1140.10">
    <property type="entry name" value="Cyclic phosphodiesterase"/>
    <property type="match status" value="1"/>
</dbReference>
<feature type="domain" description="A-kinase anchor protein 7-like phosphoesterase" evidence="2">
    <location>
        <begin position="4"/>
        <end position="214"/>
    </location>
</feature>
<dbReference type="Pfam" id="PF10469">
    <property type="entry name" value="AKAP7_NLS"/>
    <property type="match status" value="1"/>
</dbReference>
<dbReference type="PANTHER" id="PTHR13360">
    <property type="entry name" value="ACTIVATING SIGNAL COINTEGRATOR 1 COMPLEX SUBUNIT 1"/>
    <property type="match status" value="1"/>
</dbReference>
<dbReference type="PIRSF" id="PIRSF027019">
    <property type="entry name" value="Euk_LigT"/>
    <property type="match status" value="1"/>
</dbReference>
<dbReference type="SUPFAM" id="SSF55144">
    <property type="entry name" value="LigT-like"/>
    <property type="match status" value="1"/>
</dbReference>
<comment type="caution">
    <text evidence="3">The sequence shown here is derived from an EMBL/GenBank/DDBJ whole genome shotgun (WGS) entry which is preliminary data.</text>
</comment>
<organism evidence="3 4">
    <name type="scientific">Neonectria punicea</name>
    <dbReference type="NCBI Taxonomy" id="979145"/>
    <lineage>
        <taxon>Eukaryota</taxon>
        <taxon>Fungi</taxon>
        <taxon>Dikarya</taxon>
        <taxon>Ascomycota</taxon>
        <taxon>Pezizomycotina</taxon>
        <taxon>Sordariomycetes</taxon>
        <taxon>Hypocreomycetidae</taxon>
        <taxon>Hypocreales</taxon>
        <taxon>Nectriaceae</taxon>
        <taxon>Neonectria</taxon>
    </lineage>
</organism>
<proteinExistence type="predicted"/>
<dbReference type="EMBL" id="JAZAVJ010000005">
    <property type="protein sequence ID" value="KAK7424357.1"/>
    <property type="molecule type" value="Genomic_DNA"/>
</dbReference>
<dbReference type="Proteomes" id="UP001498476">
    <property type="component" value="Unassembled WGS sequence"/>
</dbReference>
<dbReference type="InterPro" id="IPR009210">
    <property type="entry name" value="ASCC1"/>
</dbReference>
<feature type="chain" id="PRO_5046578122" description="A-kinase anchor protein 7-like phosphoesterase domain-containing protein" evidence="1">
    <location>
        <begin position="21"/>
        <end position="220"/>
    </location>
</feature>
<evidence type="ECO:0000259" key="2">
    <source>
        <dbReference type="Pfam" id="PF10469"/>
    </source>
</evidence>
<dbReference type="InterPro" id="IPR019510">
    <property type="entry name" value="AKAP7-like_phosphoesterase"/>
</dbReference>
<keyword evidence="4" id="KW-1185">Reference proteome</keyword>
<feature type="signal peptide" evidence="1">
    <location>
        <begin position="1"/>
        <end position="20"/>
    </location>
</feature>
<accession>A0ABR1HTR2</accession>
<reference evidence="3 4" key="1">
    <citation type="journal article" date="2025" name="Microbiol. Resour. Announc.">
        <title>Draft genome sequences for Neonectria magnoliae and Neonectria punicea, canker pathogens of Liriodendron tulipifera and Acer saccharum in West Virginia.</title>
        <authorList>
            <person name="Petronek H.M."/>
            <person name="Kasson M.T."/>
            <person name="Metheny A.M."/>
            <person name="Stauder C.M."/>
            <person name="Lovett B."/>
            <person name="Lynch S.C."/>
            <person name="Garnas J.R."/>
            <person name="Kasson L.R."/>
            <person name="Stajich J.E."/>
        </authorList>
    </citation>
    <scope>NUCLEOTIDE SEQUENCE [LARGE SCALE GENOMIC DNA]</scope>
    <source>
        <strain evidence="3 4">NRRL 64653</strain>
    </source>
</reference>
<gene>
    <name evidence="3" type="ORF">QQX98_000625</name>
</gene>
<evidence type="ECO:0000256" key="1">
    <source>
        <dbReference type="SAM" id="SignalP"/>
    </source>
</evidence>
<protein>
    <recommendedName>
        <fullName evidence="2">A-kinase anchor protein 7-like phosphoesterase domain-containing protein</fullName>
    </recommendedName>
</protein>
<dbReference type="InterPro" id="IPR009097">
    <property type="entry name" value="Cyclic_Pdiesterase"/>
</dbReference>
<dbReference type="PANTHER" id="PTHR13360:SF1">
    <property type="entry name" value="ACTIVATING SIGNAL COINTEGRATOR 1 COMPLEX SUBUNIT 1"/>
    <property type="match status" value="1"/>
</dbReference>
<keyword evidence="1" id="KW-0732">Signal</keyword>
<evidence type="ECO:0000313" key="3">
    <source>
        <dbReference type="EMBL" id="KAK7424357.1"/>
    </source>
</evidence>
<sequence>MPAPTHFLCLPLAGAQLARSLSLFRDDVTSAMSFGVPQEAVRPLGTLHLTLGVLSLKEDGVARAGELLRSLRLGEMLGDAGAPADGLSMALQGLHAMQTPSKTSVLYAPPVDADGILFRFCEQVRATFRDAGLMADEGRPLLLHATVVNTIYVKGGGRGRREKLTLDARDMIRRYDDYLWAADLRVDRVALCRMGAKKIEGTDDEAYEVEAEVRVAETVA</sequence>